<evidence type="ECO:0008006" key="4">
    <source>
        <dbReference type="Google" id="ProtNLM"/>
    </source>
</evidence>
<proteinExistence type="predicted"/>
<gene>
    <name evidence="2" type="ORF">PSU93_13550</name>
</gene>
<sequence length="301" mass="36071">MGYFIDKSVYLKRMLAFSENRELYVFDNITLTSWVTNELGWAYLLLFFSNVNFNHEWFLKSISFFIVFVNLFFVVTRINKINIFILFIISLLFINPIFVDFSMSQIRSAFCLSIFLVFLMLYESNKKIISLFFLSVVPIIHTIGIVLISFYFLYLLLKRFSLNMLQSEYFPVVLGLLFSFLMFIGWHYVLSSLGDRRAEYSDMSSSLKYMIFWWFLLFSFVLLKIKCVESYIFLGMLLLSIAVFNTLFSLYSSRFIALGFVFIMPIFFMIRKPMYFYTIVLAYMSFTLVQWFFWFELQELI</sequence>
<evidence type="ECO:0000313" key="3">
    <source>
        <dbReference type="Proteomes" id="UP001160519"/>
    </source>
</evidence>
<feature type="transmembrane region" description="Helical" evidence="1">
    <location>
        <begin position="209"/>
        <end position="225"/>
    </location>
</feature>
<name>A0AA43TLE4_9GAMM</name>
<feature type="transmembrane region" description="Helical" evidence="1">
    <location>
        <begin position="169"/>
        <end position="189"/>
    </location>
</feature>
<dbReference type="AlphaFoldDB" id="A0AA43TLE4"/>
<reference evidence="2" key="1">
    <citation type="submission" date="2023-01" db="EMBL/GenBank/DDBJ databases">
        <title>Biogeochemical cycle of methane in antarctic sediments.</title>
        <authorList>
            <person name="Roldan D.M."/>
            <person name="Menes R.J."/>
        </authorList>
    </citation>
    <scope>NUCLEOTIDE SEQUENCE [LARGE SCALE GENOMIC DNA]</scope>
    <source>
        <strain evidence="2">K-2018 MAG008</strain>
    </source>
</reference>
<feature type="transmembrane region" description="Helical" evidence="1">
    <location>
        <begin position="255"/>
        <end position="270"/>
    </location>
</feature>
<keyword evidence="1" id="KW-1133">Transmembrane helix</keyword>
<dbReference type="EMBL" id="JAQSDF010000063">
    <property type="protein sequence ID" value="MDI1232166.1"/>
    <property type="molecule type" value="Genomic_DNA"/>
</dbReference>
<feature type="transmembrane region" description="Helical" evidence="1">
    <location>
        <begin position="57"/>
        <end position="74"/>
    </location>
</feature>
<feature type="transmembrane region" description="Helical" evidence="1">
    <location>
        <begin position="129"/>
        <end position="157"/>
    </location>
</feature>
<feature type="transmembrane region" description="Helical" evidence="1">
    <location>
        <begin position="276"/>
        <end position="295"/>
    </location>
</feature>
<feature type="transmembrane region" description="Helical" evidence="1">
    <location>
        <begin position="81"/>
        <end position="99"/>
    </location>
</feature>
<protein>
    <recommendedName>
        <fullName evidence="4">EpsG family protein</fullName>
    </recommendedName>
</protein>
<evidence type="ECO:0000313" key="2">
    <source>
        <dbReference type="EMBL" id="MDI1232166.1"/>
    </source>
</evidence>
<keyword evidence="1" id="KW-0812">Transmembrane</keyword>
<keyword evidence="1" id="KW-0472">Membrane</keyword>
<evidence type="ECO:0000256" key="1">
    <source>
        <dbReference type="SAM" id="Phobius"/>
    </source>
</evidence>
<accession>A0AA43TLE4</accession>
<organism evidence="2 3">
    <name type="scientific">Candidatus Methylobacter titanis</name>
    <dbReference type="NCBI Taxonomy" id="3053457"/>
    <lineage>
        <taxon>Bacteria</taxon>
        <taxon>Pseudomonadati</taxon>
        <taxon>Pseudomonadota</taxon>
        <taxon>Gammaproteobacteria</taxon>
        <taxon>Methylococcales</taxon>
        <taxon>Methylococcaceae</taxon>
        <taxon>Methylobacter</taxon>
    </lineage>
</organism>
<dbReference type="Proteomes" id="UP001160519">
    <property type="component" value="Unassembled WGS sequence"/>
</dbReference>
<comment type="caution">
    <text evidence="2">The sequence shown here is derived from an EMBL/GenBank/DDBJ whole genome shotgun (WGS) entry which is preliminary data.</text>
</comment>
<keyword evidence="3" id="KW-1185">Reference proteome</keyword>
<feature type="transmembrane region" description="Helical" evidence="1">
    <location>
        <begin position="105"/>
        <end position="122"/>
    </location>
</feature>